<dbReference type="InterPro" id="IPR002052">
    <property type="entry name" value="DNA_methylase_N6_adenine_CS"/>
</dbReference>
<accession>A0A5J6HN51</accession>
<gene>
    <name evidence="7" type="ORF">CP975_22660</name>
</gene>
<dbReference type="KEGG" id="salw:CP975_22660"/>
<dbReference type="GO" id="GO:0032259">
    <property type="term" value="P:methylation"/>
    <property type="evidence" value="ECO:0007669"/>
    <property type="project" value="UniProtKB-KW"/>
</dbReference>
<dbReference type="Pfam" id="PF01555">
    <property type="entry name" value="N6_N4_Mtase"/>
    <property type="match status" value="1"/>
</dbReference>
<evidence type="ECO:0000313" key="7">
    <source>
        <dbReference type="EMBL" id="QEV19944.1"/>
    </source>
</evidence>
<keyword evidence="8" id="KW-1185">Reference proteome</keyword>
<dbReference type="GO" id="GO:0003677">
    <property type="term" value="F:DNA binding"/>
    <property type="evidence" value="ECO:0007669"/>
    <property type="project" value="InterPro"/>
</dbReference>
<organism evidence="7 8">
    <name type="scientific">Streptomyces alboniger</name>
    <dbReference type="NCBI Taxonomy" id="132473"/>
    <lineage>
        <taxon>Bacteria</taxon>
        <taxon>Bacillati</taxon>
        <taxon>Actinomycetota</taxon>
        <taxon>Actinomycetes</taxon>
        <taxon>Kitasatosporales</taxon>
        <taxon>Streptomycetaceae</taxon>
        <taxon>Streptomyces</taxon>
        <taxon>Streptomyces aurantiacus group</taxon>
    </lineage>
</organism>
<dbReference type="Gene3D" id="3.40.50.150">
    <property type="entry name" value="Vaccinia Virus protein VP39"/>
    <property type="match status" value="1"/>
</dbReference>
<dbReference type="InterPro" id="IPR002941">
    <property type="entry name" value="DNA_methylase_N4/N6"/>
</dbReference>
<dbReference type="RefSeq" id="WP_150477279.1">
    <property type="nucleotide sequence ID" value="NZ_CP023695.1"/>
</dbReference>
<evidence type="ECO:0000259" key="6">
    <source>
        <dbReference type="Pfam" id="PF01555"/>
    </source>
</evidence>
<feature type="region of interest" description="Disordered" evidence="5">
    <location>
        <begin position="207"/>
        <end position="236"/>
    </location>
</feature>
<evidence type="ECO:0000256" key="3">
    <source>
        <dbReference type="ARBA" id="ARBA00022679"/>
    </source>
</evidence>
<dbReference type="PRINTS" id="PR00506">
    <property type="entry name" value="D21N6MTFRASE"/>
</dbReference>
<dbReference type="PROSITE" id="PS00092">
    <property type="entry name" value="N6_MTASE"/>
    <property type="match status" value="1"/>
</dbReference>
<dbReference type="EMBL" id="CP023695">
    <property type="protein sequence ID" value="QEV19944.1"/>
    <property type="molecule type" value="Genomic_DNA"/>
</dbReference>
<reference evidence="7 8" key="1">
    <citation type="submission" date="2017-09" db="EMBL/GenBank/DDBJ databases">
        <authorList>
            <person name="Lee N."/>
            <person name="Cho B.-K."/>
        </authorList>
    </citation>
    <scope>NUCLEOTIDE SEQUENCE [LARGE SCALE GENOMIC DNA]</scope>
    <source>
        <strain evidence="7 8">ATCC 12461</strain>
    </source>
</reference>
<dbReference type="OrthoDB" id="1637728at2"/>
<dbReference type="SUPFAM" id="SSF53335">
    <property type="entry name" value="S-adenosyl-L-methionine-dependent methyltransferases"/>
    <property type="match status" value="1"/>
</dbReference>
<dbReference type="InterPro" id="IPR029063">
    <property type="entry name" value="SAM-dependent_MTases_sf"/>
</dbReference>
<keyword evidence="3 7" id="KW-0808">Transferase</keyword>
<protein>
    <submittedName>
        <fullName evidence="7">Site-specific DNA-methyltransferase</fullName>
    </submittedName>
</protein>
<dbReference type="InterPro" id="IPR002295">
    <property type="entry name" value="N4/N6-MTase_EcoPI_Mod-like"/>
</dbReference>
<evidence type="ECO:0000256" key="2">
    <source>
        <dbReference type="ARBA" id="ARBA00022603"/>
    </source>
</evidence>
<evidence type="ECO:0000256" key="4">
    <source>
        <dbReference type="ARBA" id="ARBA00022691"/>
    </source>
</evidence>
<dbReference type="Proteomes" id="UP000326553">
    <property type="component" value="Chromosome"/>
</dbReference>
<sequence>MGTSGRLSLTWINKDRSLISTRDGGYEWVNRDDFRVTETRLLRDVATVGEVHDDLKRAADNLLIQGDNGDALRALSRLPEFADEYRGKVKLAYIDPPFNTGQAFDHYKDGVEHSVWLTMMRDRILLIRDLLAPDGSIWVHLDDSEGAYARVLLDEIFGRSCFAGTVIWRSTDNSNNDAKTFSVDHNVIHVYGKSPGWLTNRVARREDQSGHYSNPDNDPRGPWFDGNPLGSPNPRKNLQYEIVSPQGHVIRCPPNGWRWARETLNEKMATGEIRFTPDGKGIRRRTYLLEQGGLPPSTLWADIEETGSNRKAKAELKRIFRGKPTAELFKTPKPESLLRKVLEIATQPGDVVLDCFGGSGTTAAVAHKMGRRWILTERESGTVDKFIRPRLDCIVNGEEPGGISKAVGWEKGGGFRHLEVAPSMYERMGNRLLLAPWVVGDAFAETACAQIPGFELEPGSESPFVGRKGRRRLAVVDGLVAESTVQSIVEALCENESVLIVAKSYLREAASLLEKLSPGSRIKKAPQDLLDMKGRVLR</sequence>
<evidence type="ECO:0000256" key="5">
    <source>
        <dbReference type="SAM" id="MobiDB-lite"/>
    </source>
</evidence>
<evidence type="ECO:0000313" key="8">
    <source>
        <dbReference type="Proteomes" id="UP000326553"/>
    </source>
</evidence>
<proteinExistence type="inferred from homology"/>
<dbReference type="GO" id="GO:0008170">
    <property type="term" value="F:N-methyltransferase activity"/>
    <property type="evidence" value="ECO:0007669"/>
    <property type="project" value="InterPro"/>
</dbReference>
<dbReference type="REBASE" id="374524">
    <property type="entry name" value="M.Sal12461ORF22660P"/>
</dbReference>
<comment type="similarity">
    <text evidence="1">Belongs to the N(4)/N(6)-methyltransferase family.</text>
</comment>
<keyword evidence="2 7" id="KW-0489">Methyltransferase</keyword>
<dbReference type="AlphaFoldDB" id="A0A5J6HN51"/>
<name>A0A5J6HN51_STRAD</name>
<evidence type="ECO:0000256" key="1">
    <source>
        <dbReference type="ARBA" id="ARBA00006594"/>
    </source>
</evidence>
<feature type="domain" description="DNA methylase N-4/N-6" evidence="6">
    <location>
        <begin position="89"/>
        <end position="384"/>
    </location>
</feature>
<keyword evidence="4" id="KW-0949">S-adenosyl-L-methionine</keyword>